<dbReference type="SUPFAM" id="SSF89562">
    <property type="entry name" value="RraA-like"/>
    <property type="match status" value="1"/>
</dbReference>
<gene>
    <name evidence="3" type="ORF">CVO96_08740</name>
</gene>
<evidence type="ECO:0000256" key="2">
    <source>
        <dbReference type="PIRSR" id="PIRSR605493-1"/>
    </source>
</evidence>
<dbReference type="AlphaFoldDB" id="A0A2K3UY51"/>
<dbReference type="GO" id="GO:0032259">
    <property type="term" value="P:methylation"/>
    <property type="evidence" value="ECO:0007669"/>
    <property type="project" value="UniProtKB-KW"/>
</dbReference>
<sequence>MDSPDVLALAHRLTPLLPGRDLTCDLSDALGHAGALGADFRPLWPGATFAGPAVTVRTLGPDLGGVYRAIDLAPPGSVLVIDTHGTRHFAFWGERTTRAALERGVRAAVIDGACRDVTAVRALGFPVVCTGTVPQAGRRGEHGEVNVPVALGGVPVQPGDLIVGDDNGVVVVPAAEARRVVGAVLADLLPLLTGAS</sequence>
<dbReference type="PANTHER" id="PTHR33254:SF4">
    <property type="entry name" value="4-HYDROXY-4-METHYL-2-OXOGLUTARATE ALDOLASE 3-RELATED"/>
    <property type="match status" value="1"/>
</dbReference>
<dbReference type="Pfam" id="PF03737">
    <property type="entry name" value="RraA-like"/>
    <property type="match status" value="1"/>
</dbReference>
<dbReference type="InterPro" id="IPR036704">
    <property type="entry name" value="RraA/RraA-like_sf"/>
</dbReference>
<name>A0A2K3UY51_9DEIO</name>
<keyword evidence="2" id="KW-0479">Metal-binding</keyword>
<dbReference type="GO" id="GO:0008168">
    <property type="term" value="F:methyltransferase activity"/>
    <property type="evidence" value="ECO:0007669"/>
    <property type="project" value="UniProtKB-KW"/>
</dbReference>
<accession>A0A2K3UY51</accession>
<proteinExistence type="predicted"/>
<evidence type="ECO:0000256" key="1">
    <source>
        <dbReference type="ARBA" id="ARBA00029596"/>
    </source>
</evidence>
<dbReference type="GO" id="GO:0046872">
    <property type="term" value="F:metal ion binding"/>
    <property type="evidence" value="ECO:0007669"/>
    <property type="project" value="UniProtKB-KW"/>
</dbReference>
<organism evidence="3 4">
    <name type="scientific">Deinococcus koreensis</name>
    <dbReference type="NCBI Taxonomy" id="2054903"/>
    <lineage>
        <taxon>Bacteria</taxon>
        <taxon>Thermotogati</taxon>
        <taxon>Deinococcota</taxon>
        <taxon>Deinococci</taxon>
        <taxon>Deinococcales</taxon>
        <taxon>Deinococcaceae</taxon>
        <taxon>Deinococcus</taxon>
    </lineage>
</organism>
<dbReference type="OrthoDB" id="9784786at2"/>
<dbReference type="Gene3D" id="3.50.30.40">
    <property type="entry name" value="Ribonuclease E inhibitor RraA/RraA-like"/>
    <property type="match status" value="1"/>
</dbReference>
<keyword evidence="4" id="KW-1185">Reference proteome</keyword>
<dbReference type="EMBL" id="PPPD01000001">
    <property type="protein sequence ID" value="PNY81459.1"/>
    <property type="molecule type" value="Genomic_DNA"/>
</dbReference>
<protein>
    <recommendedName>
        <fullName evidence="1">Regulator of ribonuclease activity homolog</fullName>
    </recommendedName>
</protein>
<keyword evidence="3" id="KW-0489">Methyltransferase</keyword>
<feature type="binding site" evidence="2">
    <location>
        <position position="116"/>
    </location>
    <ligand>
        <name>Mg(2+)</name>
        <dbReference type="ChEBI" id="CHEBI:18420"/>
    </ligand>
</feature>
<dbReference type="InterPro" id="IPR005493">
    <property type="entry name" value="RraA/RraA-like"/>
</dbReference>
<comment type="caution">
    <text evidence="3">The sequence shown here is derived from an EMBL/GenBank/DDBJ whole genome shotgun (WGS) entry which is preliminary data.</text>
</comment>
<dbReference type="Proteomes" id="UP000236379">
    <property type="component" value="Unassembled WGS sequence"/>
</dbReference>
<dbReference type="RefSeq" id="WP_103311902.1">
    <property type="nucleotide sequence ID" value="NZ_PPPD01000001.1"/>
</dbReference>
<dbReference type="PANTHER" id="PTHR33254">
    <property type="entry name" value="4-HYDROXY-4-METHYL-2-OXOGLUTARATE ALDOLASE 3-RELATED"/>
    <property type="match status" value="1"/>
</dbReference>
<evidence type="ECO:0000313" key="4">
    <source>
        <dbReference type="Proteomes" id="UP000236379"/>
    </source>
</evidence>
<keyword evidence="2" id="KW-0460">Magnesium</keyword>
<feature type="binding site" evidence="2">
    <location>
        <position position="115"/>
    </location>
    <ligand>
        <name>substrate</name>
    </ligand>
</feature>
<reference evidence="3 4" key="1">
    <citation type="submission" date="2018-01" db="EMBL/GenBank/DDBJ databases">
        <title>Deinococcus koreensis sp. nov., a radiation-resistant bacterium isolated from river water.</title>
        <authorList>
            <person name="Choi A."/>
        </authorList>
    </citation>
    <scope>NUCLEOTIDE SEQUENCE [LARGE SCALE GENOMIC DNA]</scope>
    <source>
        <strain evidence="3 4">SJW1-2</strain>
    </source>
</reference>
<dbReference type="CDD" id="cd16841">
    <property type="entry name" value="RraA_family"/>
    <property type="match status" value="1"/>
</dbReference>
<comment type="cofactor">
    <cofactor evidence="2">
        <name>Mg(2+)</name>
        <dbReference type="ChEBI" id="CHEBI:18420"/>
    </cofactor>
</comment>
<evidence type="ECO:0000313" key="3">
    <source>
        <dbReference type="EMBL" id="PNY81459.1"/>
    </source>
</evidence>
<keyword evidence="3" id="KW-0808">Transferase</keyword>